<sequence length="52" mass="6054">MKFMKAFGCDGMSNIFYQQNWDCVGSSLVLSLQQRLKPLLTKMARENQYSFV</sequence>
<organism evidence="1 2">
    <name type="scientific">Stephania yunnanensis</name>
    <dbReference type="NCBI Taxonomy" id="152371"/>
    <lineage>
        <taxon>Eukaryota</taxon>
        <taxon>Viridiplantae</taxon>
        <taxon>Streptophyta</taxon>
        <taxon>Embryophyta</taxon>
        <taxon>Tracheophyta</taxon>
        <taxon>Spermatophyta</taxon>
        <taxon>Magnoliopsida</taxon>
        <taxon>Ranunculales</taxon>
        <taxon>Menispermaceae</taxon>
        <taxon>Menispermoideae</taxon>
        <taxon>Cissampelideae</taxon>
        <taxon>Stephania</taxon>
    </lineage>
</organism>
<protein>
    <submittedName>
        <fullName evidence="1">Uncharacterized protein</fullName>
    </submittedName>
</protein>
<dbReference type="AlphaFoldDB" id="A0AAP0FFP6"/>
<evidence type="ECO:0000313" key="1">
    <source>
        <dbReference type="EMBL" id="KAK9107118.1"/>
    </source>
</evidence>
<evidence type="ECO:0000313" key="2">
    <source>
        <dbReference type="Proteomes" id="UP001420932"/>
    </source>
</evidence>
<proteinExistence type="predicted"/>
<name>A0AAP0FFP6_9MAGN</name>
<dbReference type="Proteomes" id="UP001420932">
    <property type="component" value="Unassembled WGS sequence"/>
</dbReference>
<accession>A0AAP0FFP6</accession>
<reference evidence="1 2" key="1">
    <citation type="submission" date="2024-01" db="EMBL/GenBank/DDBJ databases">
        <title>Genome assemblies of Stephania.</title>
        <authorList>
            <person name="Yang L."/>
        </authorList>
    </citation>
    <scope>NUCLEOTIDE SEQUENCE [LARGE SCALE GENOMIC DNA]</scope>
    <source>
        <strain evidence="1">YNDBR</strain>
        <tissue evidence="1">Leaf</tissue>
    </source>
</reference>
<comment type="caution">
    <text evidence="1">The sequence shown here is derived from an EMBL/GenBank/DDBJ whole genome shotgun (WGS) entry which is preliminary data.</text>
</comment>
<dbReference type="EMBL" id="JBBNAF010000010">
    <property type="protein sequence ID" value="KAK9107118.1"/>
    <property type="molecule type" value="Genomic_DNA"/>
</dbReference>
<gene>
    <name evidence="1" type="ORF">Syun_023129</name>
</gene>
<keyword evidence="2" id="KW-1185">Reference proteome</keyword>